<dbReference type="Gene3D" id="1.20.1250.20">
    <property type="entry name" value="MFS general substrate transporter like domains"/>
    <property type="match status" value="1"/>
</dbReference>
<organism evidence="7 8">
    <name type="scientific">Cryptolaemus montrouzieri</name>
    <dbReference type="NCBI Taxonomy" id="559131"/>
    <lineage>
        <taxon>Eukaryota</taxon>
        <taxon>Metazoa</taxon>
        <taxon>Ecdysozoa</taxon>
        <taxon>Arthropoda</taxon>
        <taxon>Hexapoda</taxon>
        <taxon>Insecta</taxon>
        <taxon>Pterygota</taxon>
        <taxon>Neoptera</taxon>
        <taxon>Endopterygota</taxon>
        <taxon>Coleoptera</taxon>
        <taxon>Polyphaga</taxon>
        <taxon>Cucujiformia</taxon>
        <taxon>Coccinelloidea</taxon>
        <taxon>Coccinellidae</taxon>
        <taxon>Scymninae</taxon>
        <taxon>Scymnini</taxon>
        <taxon>Cryptolaemus</taxon>
    </lineage>
</organism>
<dbReference type="EMBL" id="JABFTP020000021">
    <property type="protein sequence ID" value="KAL3268375.1"/>
    <property type="molecule type" value="Genomic_DNA"/>
</dbReference>
<dbReference type="InterPro" id="IPR011701">
    <property type="entry name" value="MFS"/>
</dbReference>
<gene>
    <name evidence="7" type="ORF">HHI36_007491</name>
</gene>
<dbReference type="SUPFAM" id="SSF103473">
    <property type="entry name" value="MFS general substrate transporter"/>
    <property type="match status" value="1"/>
</dbReference>
<dbReference type="Pfam" id="PF07690">
    <property type="entry name" value="MFS_1"/>
    <property type="match status" value="1"/>
</dbReference>
<evidence type="ECO:0000256" key="6">
    <source>
        <dbReference type="SAM" id="Phobius"/>
    </source>
</evidence>
<evidence type="ECO:0000256" key="4">
    <source>
        <dbReference type="ARBA" id="ARBA00022989"/>
    </source>
</evidence>
<dbReference type="Proteomes" id="UP001516400">
    <property type="component" value="Unassembled WGS sequence"/>
</dbReference>
<feature type="transmembrane region" description="Helical" evidence="6">
    <location>
        <begin position="209"/>
        <end position="233"/>
    </location>
</feature>
<dbReference type="PANTHER" id="PTHR23506">
    <property type="entry name" value="GH10249P"/>
    <property type="match status" value="1"/>
</dbReference>
<keyword evidence="8" id="KW-1185">Reference proteome</keyword>
<feature type="transmembrane region" description="Helical" evidence="6">
    <location>
        <begin position="133"/>
        <end position="152"/>
    </location>
</feature>
<feature type="transmembrane region" description="Helical" evidence="6">
    <location>
        <begin position="98"/>
        <end position="121"/>
    </location>
</feature>
<dbReference type="PANTHER" id="PTHR23506:SF4">
    <property type="entry name" value="PORTABELLA"/>
    <property type="match status" value="1"/>
</dbReference>
<comment type="caution">
    <text evidence="7">The sequence shown here is derived from an EMBL/GenBank/DDBJ whole genome shotgun (WGS) entry which is preliminary data.</text>
</comment>
<evidence type="ECO:0000313" key="7">
    <source>
        <dbReference type="EMBL" id="KAL3268375.1"/>
    </source>
</evidence>
<feature type="transmembrane region" description="Helical" evidence="6">
    <location>
        <begin position="245"/>
        <end position="261"/>
    </location>
</feature>
<evidence type="ECO:0000256" key="2">
    <source>
        <dbReference type="ARBA" id="ARBA00022448"/>
    </source>
</evidence>
<evidence type="ECO:0000256" key="1">
    <source>
        <dbReference type="ARBA" id="ARBA00004141"/>
    </source>
</evidence>
<dbReference type="AlphaFoldDB" id="A0ABD2MPP2"/>
<name>A0ABD2MPP2_9CUCU</name>
<dbReference type="InterPro" id="IPR036259">
    <property type="entry name" value="MFS_trans_sf"/>
</dbReference>
<evidence type="ECO:0008006" key="9">
    <source>
        <dbReference type="Google" id="ProtNLM"/>
    </source>
</evidence>
<comment type="subcellular location">
    <subcellularLocation>
        <location evidence="1">Membrane</location>
        <topology evidence="1">Multi-pass membrane protein</topology>
    </subcellularLocation>
</comment>
<feature type="transmembrane region" description="Helical" evidence="6">
    <location>
        <begin position="304"/>
        <end position="324"/>
    </location>
</feature>
<dbReference type="InterPro" id="IPR050930">
    <property type="entry name" value="MFS_Vesicular_Transporter"/>
</dbReference>
<sequence>MVVPIIPDHLFTIELNLKEQTHSDFASSSSIQREYEGIDKENGLLGALLASKAFVQLLFTPIIGYWITRVGCSLPMLIGSCNMLLSSLLFAYGKSYRLLIIARALHGSSSAAISISGMSLLAKHVPSELRPKLMPLSFGGIALGVLVGYPFGGAAYQHFGKETTFILISLMISFNIGLQLNLMNKFNIDRIEQDSDDLKVLDLLKDRKTMIATCAIGVSTTTMAVLEPCIPIWLLGHFYPPPPRWLLGAVFIPDSIGYFLGSHFGGFIPIDNWRIALIVMIVGGLSSCSVPLVDSVSQLSLPHFGIGLSVGVIDAILVPYLATLMESKRSTKYGSVYTLQQMAVSLAYCLGPLIGGEAVYLIGFTWLMKIVGLMNVAFCPLLVELEEVKTGNKDGMVSSINKSSTLDTYQSLEEDYPKNSE</sequence>
<evidence type="ECO:0000256" key="5">
    <source>
        <dbReference type="ARBA" id="ARBA00023136"/>
    </source>
</evidence>
<reference evidence="7 8" key="1">
    <citation type="journal article" date="2021" name="BMC Biol.">
        <title>Horizontally acquired antibacterial genes associated with adaptive radiation of ladybird beetles.</title>
        <authorList>
            <person name="Li H.S."/>
            <person name="Tang X.F."/>
            <person name="Huang Y.H."/>
            <person name="Xu Z.Y."/>
            <person name="Chen M.L."/>
            <person name="Du X.Y."/>
            <person name="Qiu B.Y."/>
            <person name="Chen P.T."/>
            <person name="Zhang W."/>
            <person name="Slipinski A."/>
            <person name="Escalona H.E."/>
            <person name="Waterhouse R.M."/>
            <person name="Zwick A."/>
            <person name="Pang H."/>
        </authorList>
    </citation>
    <scope>NUCLEOTIDE SEQUENCE [LARGE SCALE GENOMIC DNA]</scope>
    <source>
        <strain evidence="7">SYSU2018</strain>
    </source>
</reference>
<evidence type="ECO:0000256" key="3">
    <source>
        <dbReference type="ARBA" id="ARBA00022692"/>
    </source>
</evidence>
<keyword evidence="4 6" id="KW-1133">Transmembrane helix</keyword>
<accession>A0ABD2MPP2</accession>
<protein>
    <recommendedName>
        <fullName evidence="9">Major facilitator superfamily (MFS) profile domain-containing protein</fullName>
    </recommendedName>
</protein>
<evidence type="ECO:0000313" key="8">
    <source>
        <dbReference type="Proteomes" id="UP001516400"/>
    </source>
</evidence>
<keyword evidence="5 6" id="KW-0472">Membrane</keyword>
<keyword evidence="2" id="KW-0813">Transport</keyword>
<keyword evidence="3 6" id="KW-0812">Transmembrane</keyword>
<feature type="transmembrane region" description="Helical" evidence="6">
    <location>
        <begin position="273"/>
        <end position="292"/>
    </location>
</feature>
<feature type="transmembrane region" description="Helical" evidence="6">
    <location>
        <begin position="164"/>
        <end position="183"/>
    </location>
</feature>
<dbReference type="GO" id="GO:0016020">
    <property type="term" value="C:membrane"/>
    <property type="evidence" value="ECO:0007669"/>
    <property type="project" value="UniProtKB-SubCell"/>
</dbReference>
<proteinExistence type="predicted"/>